<dbReference type="Pfam" id="PF07875">
    <property type="entry name" value="Coat_F"/>
    <property type="match status" value="1"/>
</dbReference>
<dbReference type="RefSeq" id="WP_317120913.1">
    <property type="nucleotide sequence ID" value="NZ_JAWJBA010000001.1"/>
</dbReference>
<keyword evidence="1" id="KW-0167">Capsid protein</keyword>
<name>A0ABU3X6U1_9BACI</name>
<comment type="caution">
    <text evidence="1">The sequence shown here is derived from an EMBL/GenBank/DDBJ whole genome shotgun (WGS) entry which is preliminary data.</text>
</comment>
<evidence type="ECO:0000313" key="1">
    <source>
        <dbReference type="EMBL" id="MDV2683611.1"/>
    </source>
</evidence>
<accession>A0ABU3X6U1</accession>
<reference evidence="1 2" key="1">
    <citation type="submission" date="2023-10" db="EMBL/GenBank/DDBJ databases">
        <title>Screening of Alkalihalobacillus lindianensis BZ-TG-R113 and Its Alleviation of Salt Stress on Rapeseed Growth.</title>
        <authorList>
            <person name="Zhao B."/>
            <person name="Guo T."/>
        </authorList>
    </citation>
    <scope>NUCLEOTIDE SEQUENCE [LARGE SCALE GENOMIC DNA]</scope>
    <source>
        <strain evidence="1 2">BZ-TG-R113</strain>
    </source>
</reference>
<protein>
    <submittedName>
        <fullName evidence="1">Spore coat protein</fullName>
    </submittedName>
</protein>
<sequence>MTNNIQGRGLTDREMLQLSLELEKGRCKSLVSTLLETSHTELRQVYEECFQTSNDLHFHIYEVLASKGWYESITAKPEEVQNAQRYIQNNLHPDDHFRDNV</sequence>
<gene>
    <name evidence="1" type="ORF">RYX56_04385</name>
</gene>
<evidence type="ECO:0000313" key="2">
    <source>
        <dbReference type="Proteomes" id="UP001287282"/>
    </source>
</evidence>
<keyword evidence="1" id="KW-0946">Virion</keyword>
<dbReference type="EMBL" id="JAWJBA010000001">
    <property type="protein sequence ID" value="MDV2683611.1"/>
    <property type="molecule type" value="Genomic_DNA"/>
</dbReference>
<proteinExistence type="predicted"/>
<dbReference type="InterPro" id="IPR012851">
    <property type="entry name" value="Spore_coat_CotF-like"/>
</dbReference>
<dbReference type="Proteomes" id="UP001287282">
    <property type="component" value="Unassembled WGS sequence"/>
</dbReference>
<keyword evidence="2" id="KW-1185">Reference proteome</keyword>
<organism evidence="1 2">
    <name type="scientific">Alkalihalophilus lindianensis</name>
    <dbReference type="NCBI Taxonomy" id="1630542"/>
    <lineage>
        <taxon>Bacteria</taxon>
        <taxon>Bacillati</taxon>
        <taxon>Bacillota</taxon>
        <taxon>Bacilli</taxon>
        <taxon>Bacillales</taxon>
        <taxon>Bacillaceae</taxon>
        <taxon>Alkalihalophilus</taxon>
    </lineage>
</organism>